<accession>A0ABX8D1K6</accession>
<dbReference type="InterPro" id="IPR000718">
    <property type="entry name" value="Peptidase_M13"/>
</dbReference>
<dbReference type="EMBL" id="CP074371">
    <property type="protein sequence ID" value="QVI24585.1"/>
    <property type="molecule type" value="Genomic_DNA"/>
</dbReference>
<keyword evidence="12" id="KW-1185">Reference proteome</keyword>
<dbReference type="PANTHER" id="PTHR11733">
    <property type="entry name" value="ZINC METALLOPROTEASE FAMILY M13 NEPRILYSIN-RELATED"/>
    <property type="match status" value="1"/>
</dbReference>
<dbReference type="SUPFAM" id="SSF55486">
    <property type="entry name" value="Metalloproteases ('zincins'), catalytic domain"/>
    <property type="match status" value="1"/>
</dbReference>
<comment type="similarity">
    <text evidence="2">Belongs to the peptidase M13 family.</text>
</comment>
<keyword evidence="5" id="KW-0378">Hydrolase</keyword>
<evidence type="ECO:0000256" key="6">
    <source>
        <dbReference type="ARBA" id="ARBA00022833"/>
    </source>
</evidence>
<keyword evidence="8" id="KW-0732">Signal</keyword>
<feature type="domain" description="Peptidase M13 C-terminal" evidence="9">
    <location>
        <begin position="470"/>
        <end position="669"/>
    </location>
</feature>
<keyword evidence="4" id="KW-0479">Metal-binding</keyword>
<dbReference type="InterPro" id="IPR008753">
    <property type="entry name" value="Peptidase_M13_N"/>
</dbReference>
<evidence type="ECO:0000313" key="12">
    <source>
        <dbReference type="Proteomes" id="UP000683310"/>
    </source>
</evidence>
<organism evidence="11 12">
    <name type="scientific">Nocardia tengchongensis</name>
    <dbReference type="NCBI Taxonomy" id="2055889"/>
    <lineage>
        <taxon>Bacteria</taxon>
        <taxon>Bacillati</taxon>
        <taxon>Actinomycetota</taxon>
        <taxon>Actinomycetes</taxon>
        <taxon>Mycobacteriales</taxon>
        <taxon>Nocardiaceae</taxon>
        <taxon>Nocardia</taxon>
    </lineage>
</organism>
<evidence type="ECO:0000259" key="9">
    <source>
        <dbReference type="Pfam" id="PF01431"/>
    </source>
</evidence>
<evidence type="ECO:0000256" key="1">
    <source>
        <dbReference type="ARBA" id="ARBA00001947"/>
    </source>
</evidence>
<evidence type="ECO:0000256" key="5">
    <source>
        <dbReference type="ARBA" id="ARBA00022801"/>
    </source>
</evidence>
<keyword evidence="6" id="KW-0862">Zinc</keyword>
<evidence type="ECO:0000256" key="7">
    <source>
        <dbReference type="ARBA" id="ARBA00023049"/>
    </source>
</evidence>
<evidence type="ECO:0000256" key="2">
    <source>
        <dbReference type="ARBA" id="ARBA00007357"/>
    </source>
</evidence>
<dbReference type="Gene3D" id="3.40.390.10">
    <property type="entry name" value="Collagenase (Catalytic Domain)"/>
    <property type="match status" value="1"/>
</dbReference>
<sequence>MDRRAFLIALGLVPAAAALAACGTADSTPKALTGPDLAGVDDAVRVQDDLYRHVNGKWLKEYQLPPDKPAFGAISEANERTLNQLREIIDGIKDPKPGSDAQKIRDLYDARVDWDTVEKLGMTPLQELFDQVDKAATKADLAKVMGALPIGGLIGIGVSIDRKNSNVYIPGVSQSGIGLEEDYYSKPQYADKLAAYRVYLESIAKGAGFADPAGMAQRMLDLETRIASVFWDKVRRRDADASYNRMTWAQLTELGKGFDFEPWLAGCTDRPKDLFAEVVVAQPSYITAAGQIWADTDIAIWRDYLKLSVVRAYAPYLPIAINDAYFQFAGRVMRGQQERQERWKYGVNLVNSSLPESMGKLYVDKHFPASSKDEVKRMVDDLLAAYRENFRTSSWMTQPTRDAALTKLDKMRVKIGYPDKWDDYSKLTITRGQLVQSLLAINAFNNKKDWDRLGGPVDKSEWGMSPQTVNAYYSPPNNEIVFPAAYLQPPYFDSNAQLAVNFGAVGATIGHEIGHGFDDQGRKYDSDGNLRDWWTPEDKAAFEARAAKVVAQYDGLVPEGVSPQNTVNGKLTLGENLADLRGFQIALAAYRLAEKRAGNDNPDFQSMFLSWARGWRSKQTPELTAEGLSDPHSPDEFRCNEVVRNLPEFYGTFGVKPEDKLFLAEDKRVTF</sequence>
<reference evidence="11 12" key="1">
    <citation type="submission" date="2021-04" db="EMBL/GenBank/DDBJ databases">
        <title>Nocardia tengchongensis.</title>
        <authorList>
            <person name="Zhuang k."/>
            <person name="Ran Y."/>
            <person name="Li W."/>
        </authorList>
    </citation>
    <scope>NUCLEOTIDE SEQUENCE [LARGE SCALE GENOMIC DNA]</scope>
    <source>
        <strain evidence="11 12">CFH S0057</strain>
    </source>
</reference>
<evidence type="ECO:0000313" key="11">
    <source>
        <dbReference type="EMBL" id="QVI24585.1"/>
    </source>
</evidence>
<dbReference type="PANTHER" id="PTHR11733:SF167">
    <property type="entry name" value="FI17812P1-RELATED"/>
    <property type="match status" value="1"/>
</dbReference>
<name>A0ABX8D1K6_9NOCA</name>
<evidence type="ECO:0000259" key="10">
    <source>
        <dbReference type="Pfam" id="PF05649"/>
    </source>
</evidence>
<dbReference type="InterPro" id="IPR042089">
    <property type="entry name" value="Peptidase_M13_dom_2"/>
</dbReference>
<dbReference type="InterPro" id="IPR024079">
    <property type="entry name" value="MetalloPept_cat_dom_sf"/>
</dbReference>
<dbReference type="InterPro" id="IPR018497">
    <property type="entry name" value="Peptidase_M13_C"/>
</dbReference>
<feature type="domain" description="Peptidase M13 N-terminal" evidence="10">
    <location>
        <begin position="47"/>
        <end position="418"/>
    </location>
</feature>
<dbReference type="PROSITE" id="PS51885">
    <property type="entry name" value="NEPRILYSIN"/>
    <property type="match status" value="1"/>
</dbReference>
<evidence type="ECO:0000256" key="8">
    <source>
        <dbReference type="SAM" id="SignalP"/>
    </source>
</evidence>
<keyword evidence="3" id="KW-0645">Protease</keyword>
<feature type="signal peptide" evidence="8">
    <location>
        <begin position="1"/>
        <end position="20"/>
    </location>
</feature>
<feature type="chain" id="PRO_5045384116" evidence="8">
    <location>
        <begin position="21"/>
        <end position="671"/>
    </location>
</feature>
<evidence type="ECO:0000256" key="4">
    <source>
        <dbReference type="ARBA" id="ARBA00022723"/>
    </source>
</evidence>
<dbReference type="Proteomes" id="UP000683310">
    <property type="component" value="Chromosome"/>
</dbReference>
<comment type="cofactor">
    <cofactor evidence="1">
        <name>Zn(2+)</name>
        <dbReference type="ChEBI" id="CHEBI:29105"/>
    </cofactor>
</comment>
<dbReference type="Pfam" id="PF01431">
    <property type="entry name" value="Peptidase_M13"/>
    <property type="match status" value="1"/>
</dbReference>
<dbReference type="Pfam" id="PF05649">
    <property type="entry name" value="Peptidase_M13_N"/>
    <property type="match status" value="1"/>
</dbReference>
<dbReference type="Gene3D" id="1.10.1380.10">
    <property type="entry name" value="Neutral endopeptidase , domain2"/>
    <property type="match status" value="1"/>
</dbReference>
<gene>
    <name evidence="11" type="ORF">KHQ06_01960</name>
</gene>
<proteinExistence type="inferred from homology"/>
<dbReference type="CDD" id="cd08662">
    <property type="entry name" value="M13"/>
    <property type="match status" value="1"/>
</dbReference>
<dbReference type="PROSITE" id="PS51257">
    <property type="entry name" value="PROKAR_LIPOPROTEIN"/>
    <property type="match status" value="1"/>
</dbReference>
<dbReference type="PRINTS" id="PR00786">
    <property type="entry name" value="NEPRILYSIN"/>
</dbReference>
<evidence type="ECO:0000256" key="3">
    <source>
        <dbReference type="ARBA" id="ARBA00022670"/>
    </source>
</evidence>
<protein>
    <submittedName>
        <fullName evidence="11">M13 family metallopeptidase</fullName>
    </submittedName>
</protein>
<keyword evidence="7" id="KW-0482">Metalloprotease</keyword>